<protein>
    <recommendedName>
        <fullName evidence="9">Hydroxylysine kinase</fullName>
        <ecNumber evidence="8">2.7.1.81</ecNumber>
    </recommendedName>
</protein>
<comment type="catalytic activity">
    <reaction evidence="6">
        <text>(5R)-5-hydroxy-L-lysine + GTP = (5R)-5-phosphooxy-L-lysine + GDP + H(+)</text>
        <dbReference type="Rhea" id="RHEA:19049"/>
        <dbReference type="ChEBI" id="CHEBI:15378"/>
        <dbReference type="ChEBI" id="CHEBI:37565"/>
        <dbReference type="ChEBI" id="CHEBI:57882"/>
        <dbReference type="ChEBI" id="CHEBI:58189"/>
        <dbReference type="ChEBI" id="CHEBI:58357"/>
        <dbReference type="EC" id="2.7.1.81"/>
    </reaction>
</comment>
<evidence type="ECO:0000256" key="1">
    <source>
        <dbReference type="ARBA" id="ARBA00004496"/>
    </source>
</evidence>
<gene>
    <name evidence="11" type="ORF">RRG08_061901</name>
</gene>
<comment type="function">
    <text evidence="7">Catalyzes the GTP-dependent phosphorylation of 5-hydroxy-L-lysine.</text>
</comment>
<evidence type="ECO:0000313" key="11">
    <source>
        <dbReference type="EMBL" id="KAK3696127.1"/>
    </source>
</evidence>
<sequence>MAEQTHNLEVCMERDENVNEVFIPTEWPTPHIINKEAVIRRLLEESYGITIDTLKPLIGYYDLNYHVTAKAIQSNPYIDDIPKEGIFLKISNLADSKRPELLHGVIKLMDHVRQKGIVCQETIKSIKGETMTQIISSNSSGEDVIYQVIVRTFLPGDVLAKNQITPDMLYNLGSFVAKVTQGLQGFHEPYFDTYDHMWNLANCPKVSQILQVVEDPQRKQLCEDILHIFEKQVLALTNDFRCGQIHGDLNENNILVSSDESSSDPVPQICGLLDFYDTNKSYLVFELAICAAHVMIMAMEQTSNSKSGLVVEIPGHLLAGYKSVMELYPAERRALRASIAARMVVLLVSNQYSFRQDPDNMYLIAKIKPGWEALQTFWAADPSSLENKWDEIVLSYGSKLKRDVKRLLTTPRGGRGLPLRLKLLFSAELAAHEHPSLSACRGTSTSEDLNFFSSRKPNVSGDHRKPQSVKAELSRKESCNVQSALPPRHSADMVEGRGSIYSVLPTSCVFNNRARHKRLDIWMAHCDTSRSQNRPVFLS</sequence>
<dbReference type="Pfam" id="PF01636">
    <property type="entry name" value="APH"/>
    <property type="match status" value="1"/>
</dbReference>
<evidence type="ECO:0000256" key="3">
    <source>
        <dbReference type="ARBA" id="ARBA00022490"/>
    </source>
</evidence>
<evidence type="ECO:0000256" key="4">
    <source>
        <dbReference type="ARBA" id="ARBA00022679"/>
    </source>
</evidence>
<dbReference type="EMBL" id="JAWDGP010008055">
    <property type="protein sequence ID" value="KAK3696127.1"/>
    <property type="molecule type" value="Genomic_DNA"/>
</dbReference>
<evidence type="ECO:0000259" key="10">
    <source>
        <dbReference type="Pfam" id="PF01636"/>
    </source>
</evidence>
<keyword evidence="3" id="KW-0963">Cytoplasm</keyword>
<evidence type="ECO:0000256" key="7">
    <source>
        <dbReference type="ARBA" id="ARBA00037368"/>
    </source>
</evidence>
<reference evidence="11" key="1">
    <citation type="journal article" date="2023" name="G3 (Bethesda)">
        <title>A reference genome for the long-term kleptoplast-retaining sea slug Elysia crispata morphotype clarki.</title>
        <authorList>
            <person name="Eastman K.E."/>
            <person name="Pendleton A.L."/>
            <person name="Shaikh M.A."/>
            <person name="Suttiyut T."/>
            <person name="Ogas R."/>
            <person name="Tomko P."/>
            <person name="Gavelis G."/>
            <person name="Widhalm J.R."/>
            <person name="Wisecaver J.H."/>
        </authorList>
    </citation>
    <scope>NUCLEOTIDE SEQUENCE</scope>
    <source>
        <strain evidence="11">ECLA1</strain>
    </source>
</reference>
<evidence type="ECO:0000256" key="5">
    <source>
        <dbReference type="ARBA" id="ARBA00022777"/>
    </source>
</evidence>
<evidence type="ECO:0000256" key="6">
    <source>
        <dbReference type="ARBA" id="ARBA00036820"/>
    </source>
</evidence>
<dbReference type="InterPro" id="IPR050249">
    <property type="entry name" value="Pseudomonas-type_ThrB"/>
</dbReference>
<evidence type="ECO:0000256" key="9">
    <source>
        <dbReference type="ARBA" id="ARBA00040505"/>
    </source>
</evidence>
<dbReference type="EC" id="2.7.1.81" evidence="8"/>
<dbReference type="PANTHER" id="PTHR21064:SF1">
    <property type="entry name" value="HYDROXYLYSINE KINASE"/>
    <property type="match status" value="1"/>
</dbReference>
<comment type="caution">
    <text evidence="11">The sequence shown here is derived from an EMBL/GenBank/DDBJ whole genome shotgun (WGS) entry which is preliminary data.</text>
</comment>
<dbReference type="InterPro" id="IPR011009">
    <property type="entry name" value="Kinase-like_dom_sf"/>
</dbReference>
<evidence type="ECO:0000256" key="8">
    <source>
        <dbReference type="ARBA" id="ARBA00038873"/>
    </source>
</evidence>
<accession>A0AAE0XM69</accession>
<dbReference type="Proteomes" id="UP001283361">
    <property type="component" value="Unassembled WGS sequence"/>
</dbReference>
<dbReference type="PANTHER" id="PTHR21064">
    <property type="entry name" value="AMINOGLYCOSIDE PHOSPHOTRANSFERASE DOMAIN-CONTAINING PROTEIN-RELATED"/>
    <property type="match status" value="1"/>
</dbReference>
<keyword evidence="5" id="KW-0418">Kinase</keyword>
<dbReference type="GO" id="GO:0047992">
    <property type="term" value="F:hydroxylysine kinase activity"/>
    <property type="evidence" value="ECO:0007669"/>
    <property type="project" value="UniProtKB-EC"/>
</dbReference>
<organism evidence="11 12">
    <name type="scientific">Elysia crispata</name>
    <name type="common">lettuce slug</name>
    <dbReference type="NCBI Taxonomy" id="231223"/>
    <lineage>
        <taxon>Eukaryota</taxon>
        <taxon>Metazoa</taxon>
        <taxon>Spiralia</taxon>
        <taxon>Lophotrochozoa</taxon>
        <taxon>Mollusca</taxon>
        <taxon>Gastropoda</taxon>
        <taxon>Heterobranchia</taxon>
        <taxon>Euthyneura</taxon>
        <taxon>Panpulmonata</taxon>
        <taxon>Sacoglossa</taxon>
        <taxon>Placobranchoidea</taxon>
        <taxon>Plakobranchidae</taxon>
        <taxon>Elysia</taxon>
    </lineage>
</organism>
<dbReference type="Gene3D" id="3.90.1200.10">
    <property type="match status" value="1"/>
</dbReference>
<comment type="subcellular location">
    <subcellularLocation>
        <location evidence="1">Cytoplasm</location>
    </subcellularLocation>
</comment>
<dbReference type="AlphaFoldDB" id="A0AAE0XM69"/>
<keyword evidence="4" id="KW-0808">Transferase</keyword>
<evidence type="ECO:0000256" key="2">
    <source>
        <dbReference type="ARBA" id="ARBA00006219"/>
    </source>
</evidence>
<evidence type="ECO:0000313" key="12">
    <source>
        <dbReference type="Proteomes" id="UP001283361"/>
    </source>
</evidence>
<feature type="domain" description="Aminoglycoside phosphotransferase" evidence="10">
    <location>
        <begin position="63"/>
        <end position="293"/>
    </location>
</feature>
<dbReference type="GO" id="GO:0005737">
    <property type="term" value="C:cytoplasm"/>
    <property type="evidence" value="ECO:0007669"/>
    <property type="project" value="UniProtKB-SubCell"/>
</dbReference>
<name>A0AAE0XM69_9GAST</name>
<comment type="similarity">
    <text evidence="2">Belongs to the aminoglycoside phosphotransferase family.</text>
</comment>
<proteinExistence type="inferred from homology"/>
<dbReference type="SUPFAM" id="SSF56112">
    <property type="entry name" value="Protein kinase-like (PK-like)"/>
    <property type="match status" value="1"/>
</dbReference>
<dbReference type="InterPro" id="IPR002575">
    <property type="entry name" value="Aminoglycoside_PTrfase"/>
</dbReference>
<keyword evidence="12" id="KW-1185">Reference proteome</keyword>